<accession>A0AAV1U1L2</accession>
<dbReference type="Proteomes" id="UP001162060">
    <property type="component" value="Unassembled WGS sequence"/>
</dbReference>
<dbReference type="AlphaFoldDB" id="A0AAV1U1L2"/>
<evidence type="ECO:0000313" key="1">
    <source>
        <dbReference type="EMBL" id="CAK7927337.1"/>
    </source>
</evidence>
<proteinExistence type="predicted"/>
<evidence type="ECO:0000313" key="2">
    <source>
        <dbReference type="Proteomes" id="UP001162060"/>
    </source>
</evidence>
<protein>
    <submittedName>
        <fullName evidence="1">Uncharacterized protein</fullName>
    </submittedName>
</protein>
<name>A0AAV1U1L2_9STRA</name>
<sequence length="112" mass="12314">MKSKRCEFYEKALKHEHIVQLRDNDVLTAQEQLVGGLISSAASDYGLEIAGRSKFACQAPTDFVVLRLFYCNLKASRGGSSNAAEATVDHSVCLGFESVMHDHVKTKARGRP</sequence>
<dbReference type="EMBL" id="CAKLBY020000109">
    <property type="protein sequence ID" value="CAK7927337.1"/>
    <property type="molecule type" value="Genomic_DNA"/>
</dbReference>
<gene>
    <name evidence="1" type="ORF">PM001_LOCUS12487</name>
</gene>
<comment type="caution">
    <text evidence="1">The sequence shown here is derived from an EMBL/GenBank/DDBJ whole genome shotgun (WGS) entry which is preliminary data.</text>
</comment>
<organism evidence="1 2">
    <name type="scientific">Peronospora matthiolae</name>
    <dbReference type="NCBI Taxonomy" id="2874970"/>
    <lineage>
        <taxon>Eukaryota</taxon>
        <taxon>Sar</taxon>
        <taxon>Stramenopiles</taxon>
        <taxon>Oomycota</taxon>
        <taxon>Peronosporomycetes</taxon>
        <taxon>Peronosporales</taxon>
        <taxon>Peronosporaceae</taxon>
        <taxon>Peronospora</taxon>
    </lineage>
</organism>
<reference evidence="1" key="1">
    <citation type="submission" date="2024-01" db="EMBL/GenBank/DDBJ databases">
        <authorList>
            <person name="Webb A."/>
        </authorList>
    </citation>
    <scope>NUCLEOTIDE SEQUENCE</scope>
    <source>
        <strain evidence="1">Pm1</strain>
    </source>
</reference>